<dbReference type="GO" id="GO:0016758">
    <property type="term" value="F:hexosyltransferase activity"/>
    <property type="evidence" value="ECO:0007669"/>
    <property type="project" value="InterPro"/>
</dbReference>
<keyword evidence="9" id="KW-0472">Membrane</keyword>
<proteinExistence type="inferred from homology"/>
<keyword evidence="4" id="KW-0808">Transferase</keyword>
<dbReference type="STRING" id="68775.A0A5C3LIH2"/>
<dbReference type="Proteomes" id="UP000308652">
    <property type="component" value="Unassembled WGS sequence"/>
</dbReference>
<evidence type="ECO:0000256" key="4">
    <source>
        <dbReference type="ARBA" id="ARBA00022679"/>
    </source>
</evidence>
<dbReference type="GO" id="GO:0000139">
    <property type="term" value="C:Golgi membrane"/>
    <property type="evidence" value="ECO:0007669"/>
    <property type="project" value="UniProtKB-SubCell"/>
</dbReference>
<evidence type="ECO:0000256" key="6">
    <source>
        <dbReference type="ARBA" id="ARBA00022968"/>
    </source>
</evidence>
<organism evidence="11 12">
    <name type="scientific">Crucibulum laeve</name>
    <dbReference type="NCBI Taxonomy" id="68775"/>
    <lineage>
        <taxon>Eukaryota</taxon>
        <taxon>Fungi</taxon>
        <taxon>Dikarya</taxon>
        <taxon>Basidiomycota</taxon>
        <taxon>Agaricomycotina</taxon>
        <taxon>Agaricomycetes</taxon>
        <taxon>Agaricomycetidae</taxon>
        <taxon>Agaricales</taxon>
        <taxon>Agaricineae</taxon>
        <taxon>Nidulariaceae</taxon>
        <taxon>Crucibulum</taxon>
    </lineage>
</organism>
<dbReference type="AlphaFoldDB" id="A0A5C3LIH2"/>
<gene>
    <name evidence="11" type="ORF">BDQ12DRAFT_728236</name>
</gene>
<dbReference type="EC" id="2.4.1.-" evidence="10"/>
<keyword evidence="8 10" id="KW-0333">Golgi apparatus</keyword>
<keyword evidence="7" id="KW-1133">Transmembrane helix</keyword>
<keyword evidence="3 10" id="KW-0328">Glycosyltransferase</keyword>
<dbReference type="InterPro" id="IPR002659">
    <property type="entry name" value="Glyco_trans_31"/>
</dbReference>
<name>A0A5C3LIH2_9AGAR</name>
<keyword evidence="12" id="KW-1185">Reference proteome</keyword>
<evidence type="ECO:0000256" key="5">
    <source>
        <dbReference type="ARBA" id="ARBA00022692"/>
    </source>
</evidence>
<evidence type="ECO:0000313" key="11">
    <source>
        <dbReference type="EMBL" id="TFK32889.1"/>
    </source>
</evidence>
<accession>A0A5C3LIH2</accession>
<keyword evidence="5" id="KW-0812">Transmembrane</keyword>
<evidence type="ECO:0000256" key="10">
    <source>
        <dbReference type="RuleBase" id="RU363063"/>
    </source>
</evidence>
<evidence type="ECO:0000256" key="3">
    <source>
        <dbReference type="ARBA" id="ARBA00022676"/>
    </source>
</evidence>
<evidence type="ECO:0000256" key="9">
    <source>
        <dbReference type="ARBA" id="ARBA00023136"/>
    </source>
</evidence>
<evidence type="ECO:0000313" key="12">
    <source>
        <dbReference type="Proteomes" id="UP000308652"/>
    </source>
</evidence>
<evidence type="ECO:0000256" key="7">
    <source>
        <dbReference type="ARBA" id="ARBA00022989"/>
    </source>
</evidence>
<comment type="similarity">
    <text evidence="2 10">Belongs to the glycosyltransferase 31 family.</text>
</comment>
<evidence type="ECO:0000256" key="2">
    <source>
        <dbReference type="ARBA" id="ARBA00008661"/>
    </source>
</evidence>
<dbReference type="OrthoDB" id="3001461at2759"/>
<keyword evidence="6" id="KW-0735">Signal-anchor</keyword>
<protein>
    <recommendedName>
        <fullName evidence="10">Hexosyltransferase</fullName>
        <ecNumber evidence="10">2.4.1.-</ecNumber>
    </recommendedName>
</protein>
<evidence type="ECO:0000256" key="8">
    <source>
        <dbReference type="ARBA" id="ARBA00023034"/>
    </source>
</evidence>
<dbReference type="EMBL" id="ML213660">
    <property type="protein sequence ID" value="TFK32889.1"/>
    <property type="molecule type" value="Genomic_DNA"/>
</dbReference>
<comment type="subcellular location">
    <subcellularLocation>
        <location evidence="1 10">Golgi apparatus membrane</location>
        <topology evidence="1 10">Single-pass type II membrane protein</topology>
    </subcellularLocation>
</comment>
<reference evidence="11 12" key="1">
    <citation type="journal article" date="2019" name="Nat. Ecol. Evol.">
        <title>Megaphylogeny resolves global patterns of mushroom evolution.</title>
        <authorList>
            <person name="Varga T."/>
            <person name="Krizsan K."/>
            <person name="Foldi C."/>
            <person name="Dima B."/>
            <person name="Sanchez-Garcia M."/>
            <person name="Sanchez-Ramirez S."/>
            <person name="Szollosi G.J."/>
            <person name="Szarkandi J.G."/>
            <person name="Papp V."/>
            <person name="Albert L."/>
            <person name="Andreopoulos W."/>
            <person name="Angelini C."/>
            <person name="Antonin V."/>
            <person name="Barry K.W."/>
            <person name="Bougher N.L."/>
            <person name="Buchanan P."/>
            <person name="Buyck B."/>
            <person name="Bense V."/>
            <person name="Catcheside P."/>
            <person name="Chovatia M."/>
            <person name="Cooper J."/>
            <person name="Damon W."/>
            <person name="Desjardin D."/>
            <person name="Finy P."/>
            <person name="Geml J."/>
            <person name="Haridas S."/>
            <person name="Hughes K."/>
            <person name="Justo A."/>
            <person name="Karasinski D."/>
            <person name="Kautmanova I."/>
            <person name="Kiss B."/>
            <person name="Kocsube S."/>
            <person name="Kotiranta H."/>
            <person name="LaButti K.M."/>
            <person name="Lechner B.E."/>
            <person name="Liimatainen K."/>
            <person name="Lipzen A."/>
            <person name="Lukacs Z."/>
            <person name="Mihaltcheva S."/>
            <person name="Morgado L.N."/>
            <person name="Niskanen T."/>
            <person name="Noordeloos M.E."/>
            <person name="Ohm R.A."/>
            <person name="Ortiz-Santana B."/>
            <person name="Ovrebo C."/>
            <person name="Racz N."/>
            <person name="Riley R."/>
            <person name="Savchenko A."/>
            <person name="Shiryaev A."/>
            <person name="Soop K."/>
            <person name="Spirin V."/>
            <person name="Szebenyi C."/>
            <person name="Tomsovsky M."/>
            <person name="Tulloss R.E."/>
            <person name="Uehling J."/>
            <person name="Grigoriev I.V."/>
            <person name="Vagvolgyi C."/>
            <person name="Papp T."/>
            <person name="Martin F.M."/>
            <person name="Miettinen O."/>
            <person name="Hibbett D.S."/>
            <person name="Nagy L.G."/>
        </authorList>
    </citation>
    <scope>NUCLEOTIDE SEQUENCE [LARGE SCALE GENOMIC DNA]</scope>
    <source>
        <strain evidence="11 12">CBS 166.37</strain>
    </source>
</reference>
<sequence length="364" mass="41612">MSTTETNLEESRICLLFIVFFFAQRSDKSNPRLISGDIPDNTFAFDQPKPAWYELNPERQPLVLRLAIITRVDAFERREALRAEVLAGILPSDVVVDYRFFVGSPGDGAKALHTRILLNQENTAYGDVEILNEIPDIFETVAEKRFAALKWGGLISNDSYDYFMTMDSDTFCRFGPLARRLPELLKEKELTLNPRVDPIMIGRMGSHLVYWQNRVPDGSKDLKEQDEYVKGPWYSYPSGIGSSLVHSLLDANPPIPHHIHYPWGDVMIGSWVAALENFPDASIHWESTPEHSPEPVHEVFPTPYASYVVKTEVIDDFTGWHDYPKRGGHDARIGWDSVCIHRLKPDEMVAFRQMEEIKGEWDTS</sequence>
<evidence type="ECO:0000256" key="1">
    <source>
        <dbReference type="ARBA" id="ARBA00004323"/>
    </source>
</evidence>
<dbReference type="PANTHER" id="PTHR11214">
    <property type="entry name" value="BETA-1,3-N-ACETYLGLUCOSAMINYLTRANSFERASE"/>
    <property type="match status" value="1"/>
</dbReference>